<organism evidence="3 4">
    <name type="scientific">Stakelama pacifica</name>
    <dbReference type="NCBI Taxonomy" id="517720"/>
    <lineage>
        <taxon>Bacteria</taxon>
        <taxon>Pseudomonadati</taxon>
        <taxon>Pseudomonadota</taxon>
        <taxon>Alphaproteobacteria</taxon>
        <taxon>Sphingomonadales</taxon>
        <taxon>Sphingomonadaceae</taxon>
        <taxon>Stakelama</taxon>
    </lineage>
</organism>
<evidence type="ECO:0000259" key="2">
    <source>
        <dbReference type="Pfam" id="PF02470"/>
    </source>
</evidence>
<comment type="caution">
    <text evidence="3">The sequence shown here is derived from an EMBL/GenBank/DDBJ whole genome shotgun (WGS) entry which is preliminary data.</text>
</comment>
<feature type="domain" description="Mce/MlaD" evidence="2">
    <location>
        <begin position="37"/>
        <end position="113"/>
    </location>
</feature>
<gene>
    <name evidence="3" type="ORF">EV664_11258</name>
</gene>
<feature type="region of interest" description="Disordered" evidence="1">
    <location>
        <begin position="296"/>
        <end position="319"/>
    </location>
</feature>
<sequence>METRSNRLLVFSVIGAIAVALFAFAFWLLAARNPDGREYLIRFKNSVTGVKNGSPVTYAGVSAGLVTAVRFDGQDPSTVLVTVRLNPEIPIVEGVKAQISRSFIGGDATIILDGGQRGASPIAATNSEPLPVIPEKKGGLLGSGGDPVALIEKISRSVDNISADLDEKGQQRTRERLAELSAKTAVWPTKAARLADGIAGAGDGMLGVGNSIAGVGERAARIRAKLEARRDASLGIDDKLRSARRAAEEFRGDVESLRPAVRALEGRSRVVTESVRSARSTTQRLGDQVERVDREGLQLFGAPKLPDYNSAQQSPPPSR</sequence>
<dbReference type="OrthoDB" id="9808689at2"/>
<protein>
    <submittedName>
        <fullName evidence="3">Phospholipid/cholesterol/gamma-HCH transport system substrate-binding protein</fullName>
    </submittedName>
</protein>
<dbReference type="PANTHER" id="PTHR36698:SF2">
    <property type="entry name" value="MCE_MLAD DOMAIN-CONTAINING PROTEIN"/>
    <property type="match status" value="1"/>
</dbReference>
<dbReference type="InterPro" id="IPR003399">
    <property type="entry name" value="Mce/MlaD"/>
</dbReference>
<dbReference type="Proteomes" id="UP000295493">
    <property type="component" value="Unassembled WGS sequence"/>
</dbReference>
<dbReference type="RefSeq" id="WP_052076593.1">
    <property type="nucleotide sequence ID" value="NZ_BMLU01000019.1"/>
</dbReference>
<proteinExistence type="predicted"/>
<dbReference type="PANTHER" id="PTHR36698">
    <property type="entry name" value="BLL5892 PROTEIN"/>
    <property type="match status" value="1"/>
</dbReference>
<evidence type="ECO:0000256" key="1">
    <source>
        <dbReference type="SAM" id="MobiDB-lite"/>
    </source>
</evidence>
<dbReference type="Pfam" id="PF02470">
    <property type="entry name" value="MlaD"/>
    <property type="match status" value="1"/>
</dbReference>
<evidence type="ECO:0000313" key="4">
    <source>
        <dbReference type="Proteomes" id="UP000295493"/>
    </source>
</evidence>
<keyword evidence="4" id="KW-1185">Reference proteome</keyword>
<reference evidence="3 4" key="1">
    <citation type="submission" date="2019-03" db="EMBL/GenBank/DDBJ databases">
        <title>Genomic Encyclopedia of Type Strains, Phase IV (KMG-IV): sequencing the most valuable type-strain genomes for metagenomic binning, comparative biology and taxonomic classification.</title>
        <authorList>
            <person name="Goeker M."/>
        </authorList>
    </citation>
    <scope>NUCLEOTIDE SEQUENCE [LARGE SCALE GENOMIC DNA]</scope>
    <source>
        <strain evidence="3 4">DSM 25059</strain>
    </source>
</reference>
<accession>A0A4R6FE93</accession>
<name>A0A4R6FE93_9SPHN</name>
<dbReference type="EMBL" id="SNWD01000012">
    <property type="protein sequence ID" value="TDN79579.1"/>
    <property type="molecule type" value="Genomic_DNA"/>
</dbReference>
<dbReference type="AlphaFoldDB" id="A0A4R6FE93"/>
<evidence type="ECO:0000313" key="3">
    <source>
        <dbReference type="EMBL" id="TDN79579.1"/>
    </source>
</evidence>